<dbReference type="PANTHER" id="PTHR11439:SF442">
    <property type="entry name" value="CYSTEINE-RICH RLK (RECEPTOR-LIKE PROTEIN KINASE) 8"/>
    <property type="match status" value="1"/>
</dbReference>
<keyword evidence="1" id="KW-0645">Protease</keyword>
<evidence type="ECO:0000259" key="4">
    <source>
        <dbReference type="Pfam" id="PF22936"/>
    </source>
</evidence>
<keyword evidence="1" id="KW-0378">Hydrolase</keyword>
<keyword evidence="1" id="KW-0064">Aspartyl protease</keyword>
<proteinExistence type="predicted"/>
<name>A0A6L2MX37_TANCI</name>
<feature type="region of interest" description="Disordered" evidence="2">
    <location>
        <begin position="60"/>
        <end position="85"/>
    </location>
</feature>
<sequence>MIIKKDSEIVKAKGERKSLALKEKKESSHEECSTFGSKDEEYAMAVRDFKKFFKIKGRECSKPPKDKNQRAFVRGSWSDNGKEDDKKAKDETCLMAHTYSEICLGIDLEPDEWIKDSRCSKYMTRNRNLFSTYKAYNGGNVIFGSNLRDNIIGKESLNMTFDETPPLSKTSALVDDDLDEDEAIKYILDGFINEEVYVAEPLGFIDFKKPDHVYKLKKALYGVKQAPKAWYDRLKDFLIKHEYNMGMEDTTLFTKKKSSNLIIVQIYVDDIIFNLNCQDMCDDFTKIMHDEFEMSMMGELYFFLGLQIKQMKDGIFFNQYKYIKEMIKKFGLKESKPMKTPMSLDTKLTKDEECKPVDSTKYRGMISSLLYLTTSRTDIMFSVCLCASFQEDPKTSHLEAVKRIFRYIKGTTHLGLWYPKGTSIETIVYAESDHVRDYLDRKSTSGICTFVGYCLTSWFSKKKITLAISTTEAEYVNTGKACQQALWMKQALIDYDIRLDDVPIM</sequence>
<feature type="domain" description="Retrovirus-related Pol polyprotein from transposon TNT 1-94-like beta-barrel" evidence="4">
    <location>
        <begin position="113"/>
        <end position="161"/>
    </location>
</feature>
<feature type="compositionally biased region" description="Basic and acidic residues" evidence="2">
    <location>
        <begin position="60"/>
        <end position="69"/>
    </location>
</feature>
<dbReference type="InterPro" id="IPR043502">
    <property type="entry name" value="DNA/RNA_pol_sf"/>
</dbReference>
<evidence type="ECO:0000313" key="5">
    <source>
        <dbReference type="EMBL" id="GEU78423.1"/>
    </source>
</evidence>
<dbReference type="SUPFAM" id="SSF56672">
    <property type="entry name" value="DNA/RNA polymerases"/>
    <property type="match status" value="1"/>
</dbReference>
<evidence type="ECO:0000256" key="1">
    <source>
        <dbReference type="ARBA" id="ARBA00022750"/>
    </source>
</evidence>
<dbReference type="GO" id="GO:0004190">
    <property type="term" value="F:aspartic-type endopeptidase activity"/>
    <property type="evidence" value="ECO:0007669"/>
    <property type="project" value="UniProtKB-KW"/>
</dbReference>
<evidence type="ECO:0000256" key="2">
    <source>
        <dbReference type="SAM" id="MobiDB-lite"/>
    </source>
</evidence>
<dbReference type="PANTHER" id="PTHR11439">
    <property type="entry name" value="GAG-POL-RELATED RETROTRANSPOSON"/>
    <property type="match status" value="1"/>
</dbReference>
<protein>
    <submittedName>
        <fullName evidence="5">Copia protein</fullName>
    </submittedName>
</protein>
<dbReference type="Pfam" id="PF07727">
    <property type="entry name" value="RVT_2"/>
    <property type="match status" value="1"/>
</dbReference>
<dbReference type="Pfam" id="PF22936">
    <property type="entry name" value="Pol_BBD"/>
    <property type="match status" value="1"/>
</dbReference>
<organism evidence="5">
    <name type="scientific">Tanacetum cinerariifolium</name>
    <name type="common">Dalmatian daisy</name>
    <name type="synonym">Chrysanthemum cinerariifolium</name>
    <dbReference type="NCBI Taxonomy" id="118510"/>
    <lineage>
        <taxon>Eukaryota</taxon>
        <taxon>Viridiplantae</taxon>
        <taxon>Streptophyta</taxon>
        <taxon>Embryophyta</taxon>
        <taxon>Tracheophyta</taxon>
        <taxon>Spermatophyta</taxon>
        <taxon>Magnoliopsida</taxon>
        <taxon>eudicotyledons</taxon>
        <taxon>Gunneridae</taxon>
        <taxon>Pentapetalae</taxon>
        <taxon>asterids</taxon>
        <taxon>campanulids</taxon>
        <taxon>Asterales</taxon>
        <taxon>Asteraceae</taxon>
        <taxon>Asteroideae</taxon>
        <taxon>Anthemideae</taxon>
        <taxon>Anthemidinae</taxon>
        <taxon>Tanacetum</taxon>
    </lineage>
</organism>
<gene>
    <name evidence="5" type="ORF">Tci_050401</name>
</gene>
<reference evidence="5" key="1">
    <citation type="journal article" date="2019" name="Sci. Rep.">
        <title>Draft genome of Tanacetum cinerariifolium, the natural source of mosquito coil.</title>
        <authorList>
            <person name="Yamashiro T."/>
            <person name="Shiraishi A."/>
            <person name="Satake H."/>
            <person name="Nakayama K."/>
        </authorList>
    </citation>
    <scope>NUCLEOTIDE SEQUENCE</scope>
</reference>
<dbReference type="EMBL" id="BKCJ010007669">
    <property type="protein sequence ID" value="GEU78423.1"/>
    <property type="molecule type" value="Genomic_DNA"/>
</dbReference>
<evidence type="ECO:0000259" key="3">
    <source>
        <dbReference type="Pfam" id="PF07727"/>
    </source>
</evidence>
<dbReference type="CDD" id="cd09272">
    <property type="entry name" value="RNase_HI_RT_Ty1"/>
    <property type="match status" value="1"/>
</dbReference>
<comment type="caution">
    <text evidence="5">The sequence shown here is derived from an EMBL/GenBank/DDBJ whole genome shotgun (WGS) entry which is preliminary data.</text>
</comment>
<dbReference type="AlphaFoldDB" id="A0A6L2MX37"/>
<accession>A0A6L2MX37</accession>
<feature type="domain" description="Reverse transcriptase Ty1/copia-type" evidence="3">
    <location>
        <begin position="187"/>
        <end position="342"/>
    </location>
</feature>
<dbReference type="InterPro" id="IPR013103">
    <property type="entry name" value="RVT_2"/>
</dbReference>
<dbReference type="InterPro" id="IPR054722">
    <property type="entry name" value="PolX-like_BBD"/>
</dbReference>